<dbReference type="InterPro" id="IPR023000">
    <property type="entry name" value="Shikimate_kinase_CS"/>
</dbReference>
<keyword evidence="4 11" id="KW-0028">Amino-acid biosynthesis</keyword>
<gene>
    <name evidence="11" type="primary">aroK</name>
    <name evidence="12" type="ORF">DCC39_00100</name>
</gene>
<dbReference type="OrthoDB" id="9800332at2"/>
<accession>A0A2U1K7U0</accession>
<comment type="subunit">
    <text evidence="11">Monomer.</text>
</comment>
<keyword evidence="5 11" id="KW-0808">Transferase</keyword>
<organism evidence="12 13">
    <name type="scientific">Pueribacillus theae</name>
    <dbReference type="NCBI Taxonomy" id="2171751"/>
    <lineage>
        <taxon>Bacteria</taxon>
        <taxon>Bacillati</taxon>
        <taxon>Bacillota</taxon>
        <taxon>Bacilli</taxon>
        <taxon>Bacillales</taxon>
        <taxon>Bacillaceae</taxon>
        <taxon>Pueribacillus</taxon>
    </lineage>
</organism>
<name>A0A2U1K7U0_9BACI</name>
<feature type="binding site" evidence="11">
    <location>
        <position position="15"/>
    </location>
    <ligand>
        <name>Mg(2+)</name>
        <dbReference type="ChEBI" id="CHEBI:18420"/>
    </ligand>
</feature>
<dbReference type="Pfam" id="PF01202">
    <property type="entry name" value="SKI"/>
    <property type="match status" value="1"/>
</dbReference>
<proteinExistence type="inferred from homology"/>
<comment type="function">
    <text evidence="11">Catalyzes the specific phosphorylation of the 3-hydroxyl group of shikimic acid using ATP as a cosubstrate.</text>
</comment>
<dbReference type="EC" id="2.7.1.71" evidence="3 11"/>
<evidence type="ECO:0000256" key="9">
    <source>
        <dbReference type="ARBA" id="ARBA00023141"/>
    </source>
</evidence>
<evidence type="ECO:0000256" key="11">
    <source>
        <dbReference type="HAMAP-Rule" id="MF_00109"/>
    </source>
</evidence>
<evidence type="ECO:0000313" key="12">
    <source>
        <dbReference type="EMBL" id="PWA13335.1"/>
    </source>
</evidence>
<dbReference type="CDD" id="cd00464">
    <property type="entry name" value="SK"/>
    <property type="match status" value="1"/>
</dbReference>
<dbReference type="InterPro" id="IPR000623">
    <property type="entry name" value="Shikimate_kinase/TSH1"/>
</dbReference>
<keyword evidence="8 11" id="KW-0067">ATP-binding</keyword>
<dbReference type="RefSeq" id="WP_116552840.1">
    <property type="nucleotide sequence ID" value="NZ_QCZG01000001.1"/>
</dbReference>
<dbReference type="InterPro" id="IPR027417">
    <property type="entry name" value="P-loop_NTPase"/>
</dbReference>
<comment type="caution">
    <text evidence="12">The sequence shown here is derived from an EMBL/GenBank/DDBJ whole genome shotgun (WGS) entry which is preliminary data.</text>
</comment>
<keyword evidence="11" id="KW-0460">Magnesium</keyword>
<dbReference type="GO" id="GO:0000287">
    <property type="term" value="F:magnesium ion binding"/>
    <property type="evidence" value="ECO:0007669"/>
    <property type="project" value="UniProtKB-UniRule"/>
</dbReference>
<evidence type="ECO:0000256" key="1">
    <source>
        <dbReference type="ARBA" id="ARBA00004842"/>
    </source>
</evidence>
<sequence>MNAIYLIGFMGSGKTTIGTELAKKLDLPFFDTDEEIIKSENRPISQIFAEDGEEYFRQAETKALHSLPTENVIVSTGGGIILNEENRSYMKKNGNTFFLYCSPDKLFERLKDDTARPLLSGDKRKEIESRLEVRLPLYKEANHIIDTSDLSIEETVKKITDLLTKNEKF</sequence>
<dbReference type="Proteomes" id="UP000245998">
    <property type="component" value="Unassembled WGS sequence"/>
</dbReference>
<keyword evidence="11" id="KW-0963">Cytoplasm</keyword>
<dbReference type="UniPathway" id="UPA00053">
    <property type="reaction ID" value="UER00088"/>
</dbReference>
<dbReference type="PANTHER" id="PTHR21087">
    <property type="entry name" value="SHIKIMATE KINASE"/>
    <property type="match status" value="1"/>
</dbReference>
<feature type="binding site" evidence="11">
    <location>
        <begin position="11"/>
        <end position="16"/>
    </location>
    <ligand>
        <name>ATP</name>
        <dbReference type="ChEBI" id="CHEBI:30616"/>
    </ligand>
</feature>
<dbReference type="InterPro" id="IPR031322">
    <property type="entry name" value="Shikimate/glucono_kinase"/>
</dbReference>
<dbReference type="GO" id="GO:0009423">
    <property type="term" value="P:chorismate biosynthetic process"/>
    <property type="evidence" value="ECO:0007669"/>
    <property type="project" value="UniProtKB-UniRule"/>
</dbReference>
<dbReference type="GO" id="GO:0008652">
    <property type="term" value="P:amino acid biosynthetic process"/>
    <property type="evidence" value="ECO:0007669"/>
    <property type="project" value="UniProtKB-KW"/>
</dbReference>
<evidence type="ECO:0000256" key="10">
    <source>
        <dbReference type="ARBA" id="ARBA00048567"/>
    </source>
</evidence>
<evidence type="ECO:0000256" key="7">
    <source>
        <dbReference type="ARBA" id="ARBA00022777"/>
    </source>
</evidence>
<feature type="binding site" evidence="11">
    <location>
        <position position="116"/>
    </location>
    <ligand>
        <name>ATP</name>
        <dbReference type="ChEBI" id="CHEBI:30616"/>
    </ligand>
</feature>
<feature type="binding site" evidence="11">
    <location>
        <position position="33"/>
    </location>
    <ligand>
        <name>substrate</name>
    </ligand>
</feature>
<dbReference type="PROSITE" id="PS01128">
    <property type="entry name" value="SHIKIMATE_KINASE"/>
    <property type="match status" value="1"/>
</dbReference>
<dbReference type="GO" id="GO:0005524">
    <property type="term" value="F:ATP binding"/>
    <property type="evidence" value="ECO:0007669"/>
    <property type="project" value="UniProtKB-UniRule"/>
</dbReference>
<comment type="catalytic activity">
    <reaction evidence="10 11">
        <text>shikimate + ATP = 3-phosphoshikimate + ADP + H(+)</text>
        <dbReference type="Rhea" id="RHEA:13121"/>
        <dbReference type="ChEBI" id="CHEBI:15378"/>
        <dbReference type="ChEBI" id="CHEBI:30616"/>
        <dbReference type="ChEBI" id="CHEBI:36208"/>
        <dbReference type="ChEBI" id="CHEBI:145989"/>
        <dbReference type="ChEBI" id="CHEBI:456216"/>
        <dbReference type="EC" id="2.7.1.71"/>
    </reaction>
</comment>
<keyword evidence="9 11" id="KW-0057">Aromatic amino acid biosynthesis</keyword>
<dbReference type="EMBL" id="QCZG01000001">
    <property type="protein sequence ID" value="PWA13335.1"/>
    <property type="molecule type" value="Genomic_DNA"/>
</dbReference>
<feature type="binding site" evidence="11">
    <location>
        <position position="78"/>
    </location>
    <ligand>
        <name>substrate</name>
    </ligand>
</feature>
<feature type="binding site" evidence="11">
    <location>
        <position position="134"/>
    </location>
    <ligand>
        <name>substrate</name>
    </ligand>
</feature>
<keyword evidence="11" id="KW-0479">Metal-binding</keyword>
<protein>
    <recommendedName>
        <fullName evidence="3 11">Shikimate kinase</fullName>
        <shortName evidence="11">SK</shortName>
        <ecNumber evidence="3 11">2.7.1.71</ecNumber>
    </recommendedName>
</protein>
<dbReference type="GO" id="GO:0009073">
    <property type="term" value="P:aromatic amino acid family biosynthetic process"/>
    <property type="evidence" value="ECO:0007669"/>
    <property type="project" value="UniProtKB-KW"/>
</dbReference>
<evidence type="ECO:0000256" key="3">
    <source>
        <dbReference type="ARBA" id="ARBA00012154"/>
    </source>
</evidence>
<keyword evidence="6 11" id="KW-0547">Nucleotide-binding</keyword>
<dbReference type="PANTHER" id="PTHR21087:SF16">
    <property type="entry name" value="SHIKIMATE KINASE 1, CHLOROPLASTIC"/>
    <property type="match status" value="1"/>
</dbReference>
<evidence type="ECO:0000256" key="8">
    <source>
        <dbReference type="ARBA" id="ARBA00022840"/>
    </source>
</evidence>
<comment type="pathway">
    <text evidence="1 11">Metabolic intermediate biosynthesis; chorismate biosynthesis; chorismate from D-erythrose 4-phosphate and phosphoenolpyruvate: step 5/7.</text>
</comment>
<feature type="binding site" evidence="11">
    <location>
        <position position="57"/>
    </location>
    <ligand>
        <name>substrate</name>
    </ligand>
</feature>
<dbReference type="PRINTS" id="PR01100">
    <property type="entry name" value="SHIKIMTKNASE"/>
</dbReference>
<evidence type="ECO:0000256" key="4">
    <source>
        <dbReference type="ARBA" id="ARBA00022605"/>
    </source>
</evidence>
<dbReference type="SUPFAM" id="SSF52540">
    <property type="entry name" value="P-loop containing nucleoside triphosphate hydrolases"/>
    <property type="match status" value="1"/>
</dbReference>
<reference evidence="12 13" key="1">
    <citation type="submission" date="2018-04" db="EMBL/GenBank/DDBJ databases">
        <title>Camelliibacillus theae gen. nov., sp. nov., isolated from Pu'er tea.</title>
        <authorList>
            <person name="Niu L."/>
        </authorList>
    </citation>
    <scope>NUCLEOTIDE SEQUENCE [LARGE SCALE GENOMIC DNA]</scope>
    <source>
        <strain evidence="12 13">T8</strain>
    </source>
</reference>
<comment type="cofactor">
    <cofactor evidence="11">
        <name>Mg(2+)</name>
        <dbReference type="ChEBI" id="CHEBI:18420"/>
    </cofactor>
    <text evidence="11">Binds 1 Mg(2+) ion per subunit.</text>
</comment>
<keyword evidence="13" id="KW-1185">Reference proteome</keyword>
<comment type="subcellular location">
    <subcellularLocation>
        <location evidence="11">Cytoplasm</location>
    </subcellularLocation>
</comment>
<evidence type="ECO:0000256" key="2">
    <source>
        <dbReference type="ARBA" id="ARBA00006997"/>
    </source>
</evidence>
<comment type="similarity">
    <text evidence="2 11">Belongs to the shikimate kinase family.</text>
</comment>
<evidence type="ECO:0000256" key="5">
    <source>
        <dbReference type="ARBA" id="ARBA00022679"/>
    </source>
</evidence>
<comment type="caution">
    <text evidence="11">Lacks conserved residue(s) required for the propagation of feature annotation.</text>
</comment>
<dbReference type="GO" id="GO:0004765">
    <property type="term" value="F:shikimate kinase activity"/>
    <property type="evidence" value="ECO:0007669"/>
    <property type="project" value="UniProtKB-UniRule"/>
</dbReference>
<dbReference type="AlphaFoldDB" id="A0A2U1K7U0"/>
<dbReference type="Gene3D" id="3.40.50.300">
    <property type="entry name" value="P-loop containing nucleotide triphosphate hydrolases"/>
    <property type="match status" value="1"/>
</dbReference>
<evidence type="ECO:0000313" key="13">
    <source>
        <dbReference type="Proteomes" id="UP000245998"/>
    </source>
</evidence>
<keyword evidence="7 11" id="KW-0418">Kinase</keyword>
<dbReference type="HAMAP" id="MF_00109">
    <property type="entry name" value="Shikimate_kinase"/>
    <property type="match status" value="1"/>
</dbReference>
<dbReference type="GO" id="GO:0005829">
    <property type="term" value="C:cytosol"/>
    <property type="evidence" value="ECO:0007669"/>
    <property type="project" value="TreeGrafter"/>
</dbReference>
<evidence type="ECO:0000256" key="6">
    <source>
        <dbReference type="ARBA" id="ARBA00022741"/>
    </source>
</evidence>